<dbReference type="GO" id="GO:0015074">
    <property type="term" value="P:DNA integration"/>
    <property type="evidence" value="ECO:0007669"/>
    <property type="project" value="InterPro"/>
</dbReference>
<feature type="compositionally biased region" description="Acidic residues" evidence="1">
    <location>
        <begin position="38"/>
        <end position="49"/>
    </location>
</feature>
<name>A0A2G8KSZ8_STIJA</name>
<dbReference type="OrthoDB" id="10059338at2759"/>
<dbReference type="PANTHER" id="PTHR33480:SF1">
    <property type="entry name" value="TYR RECOMBINASE DOMAIN-CONTAINING PROTEIN"/>
    <property type="match status" value="1"/>
</dbReference>
<dbReference type="GO" id="GO:0006310">
    <property type="term" value="P:DNA recombination"/>
    <property type="evidence" value="ECO:0007669"/>
    <property type="project" value="InterPro"/>
</dbReference>
<sequence length="773" mass="87497">DIPAKGPETCSLVMDNEVSESDASTSESESESSHSDDYVPESDYSEDGESYVIPLPRFTQKSGCVSSSSSRKCSSHNTKQNCEEETDCVSSSSDIINQCSQEKTSCNSASSSISCGIQVLQTNNGRKRKYDKSAYCPFCQTSQAKLPRHLSEFKEHKDEPEVIQWLATKDPELKAKRLTKMRNYGNFVHNAKVRKENQGVLIPVYRPNFTADPDDYLPCSDCFGYYAKSDLWKHRCPFRKHVGAQNAKPAKRRNYIKEGKMMLPEFGLTKITSEIFSSLRCDEEGVARFIKADTLTRQLAEKLALKLGHDKDQYTYIRTKLREVGRMVVEYRQLTGESNASLTDLIDPKKFVAVVNATRQTSGFDADSHLYETPSLALKIGHSLKKSAEILKGDALMKGDFDLEKRSKAFIELYNMKWEELVSTHALRTLNENKRNEPKYLPVTSDIVKLTKYLKDKVACGVNVLKNESTSKPNDAKHTWKDLAEVTLASLIVFNRKRSGAMQSTVASRDNGKKTRTVPVLMTNELKEALDLLYQRRREAGVLETNPYIFATLHSEGHIRGPDVIRTHARNCGAIHPEYVTSTSLRKHIATVCQIMNLKDNELDIIARFMGHDIRTHREYYRLPDQTLQVAKVSKVLFNIENGNLQNVVGKSLDEIQIQPDEEVPRDEDVEDDYSTIAVSSTASGYTDSQVKASEGVKKTKQNTTKKPWTTEEKQVVARIFKSCFLKNNLPGKDKIMTAIHAEPTLQSRTWRNIKDFIRNQNRKSDPLSFVTL</sequence>
<keyword evidence="3" id="KW-1185">Reference proteome</keyword>
<reference evidence="2 3" key="1">
    <citation type="journal article" date="2017" name="PLoS Biol.">
        <title>The sea cucumber genome provides insights into morphological evolution and visceral regeneration.</title>
        <authorList>
            <person name="Zhang X."/>
            <person name="Sun L."/>
            <person name="Yuan J."/>
            <person name="Sun Y."/>
            <person name="Gao Y."/>
            <person name="Zhang L."/>
            <person name="Li S."/>
            <person name="Dai H."/>
            <person name="Hamel J.F."/>
            <person name="Liu C."/>
            <person name="Yu Y."/>
            <person name="Liu S."/>
            <person name="Lin W."/>
            <person name="Guo K."/>
            <person name="Jin S."/>
            <person name="Xu P."/>
            <person name="Storey K.B."/>
            <person name="Huan P."/>
            <person name="Zhang T."/>
            <person name="Zhou Y."/>
            <person name="Zhang J."/>
            <person name="Lin C."/>
            <person name="Li X."/>
            <person name="Xing L."/>
            <person name="Huo D."/>
            <person name="Sun M."/>
            <person name="Wang L."/>
            <person name="Mercier A."/>
            <person name="Li F."/>
            <person name="Yang H."/>
            <person name="Xiang J."/>
        </authorList>
    </citation>
    <scope>NUCLEOTIDE SEQUENCE [LARGE SCALE GENOMIC DNA]</scope>
    <source>
        <strain evidence="2">Shaxun</strain>
        <tissue evidence="2">Muscle</tissue>
    </source>
</reference>
<feature type="non-terminal residue" evidence="2">
    <location>
        <position position="1"/>
    </location>
</feature>
<dbReference type="PANTHER" id="PTHR33480">
    <property type="entry name" value="SET DOMAIN-CONTAINING PROTEIN-RELATED"/>
    <property type="match status" value="1"/>
</dbReference>
<organism evidence="2 3">
    <name type="scientific">Stichopus japonicus</name>
    <name type="common">Sea cucumber</name>
    <dbReference type="NCBI Taxonomy" id="307972"/>
    <lineage>
        <taxon>Eukaryota</taxon>
        <taxon>Metazoa</taxon>
        <taxon>Echinodermata</taxon>
        <taxon>Eleutherozoa</taxon>
        <taxon>Echinozoa</taxon>
        <taxon>Holothuroidea</taxon>
        <taxon>Aspidochirotacea</taxon>
        <taxon>Aspidochirotida</taxon>
        <taxon>Stichopodidae</taxon>
        <taxon>Apostichopus</taxon>
    </lineage>
</organism>
<dbReference type="EMBL" id="MRZV01000388">
    <property type="protein sequence ID" value="PIK51129.1"/>
    <property type="molecule type" value="Genomic_DNA"/>
</dbReference>
<dbReference type="AlphaFoldDB" id="A0A2G8KSZ8"/>
<gene>
    <name evidence="2" type="ORF">BSL78_11985</name>
</gene>
<dbReference type="GO" id="GO:0003677">
    <property type="term" value="F:DNA binding"/>
    <property type="evidence" value="ECO:0007669"/>
    <property type="project" value="InterPro"/>
</dbReference>
<comment type="caution">
    <text evidence="2">The sequence shown here is derived from an EMBL/GenBank/DDBJ whole genome shotgun (WGS) entry which is preliminary data.</text>
</comment>
<dbReference type="InterPro" id="IPR013762">
    <property type="entry name" value="Integrase-like_cat_sf"/>
</dbReference>
<dbReference type="Gene3D" id="1.10.443.10">
    <property type="entry name" value="Intergrase catalytic core"/>
    <property type="match status" value="1"/>
</dbReference>
<feature type="region of interest" description="Disordered" evidence="1">
    <location>
        <begin position="1"/>
        <end position="51"/>
    </location>
</feature>
<dbReference type="Proteomes" id="UP000230750">
    <property type="component" value="Unassembled WGS sequence"/>
</dbReference>
<evidence type="ECO:0000256" key="1">
    <source>
        <dbReference type="SAM" id="MobiDB-lite"/>
    </source>
</evidence>
<accession>A0A2G8KSZ8</accession>
<protein>
    <submittedName>
        <fullName evidence="2">Uncharacterized protein</fullName>
    </submittedName>
</protein>
<proteinExistence type="predicted"/>
<evidence type="ECO:0000313" key="2">
    <source>
        <dbReference type="EMBL" id="PIK51129.1"/>
    </source>
</evidence>
<evidence type="ECO:0000313" key="3">
    <source>
        <dbReference type="Proteomes" id="UP000230750"/>
    </source>
</evidence>